<proteinExistence type="predicted"/>
<dbReference type="EMBL" id="LSLI01000124">
    <property type="protein sequence ID" value="KXS30896.1"/>
    <property type="molecule type" value="Genomic_DNA"/>
</dbReference>
<dbReference type="Proteomes" id="UP000070578">
    <property type="component" value="Unassembled WGS sequence"/>
</dbReference>
<evidence type="ECO:0000259" key="1">
    <source>
        <dbReference type="Pfam" id="PF00899"/>
    </source>
</evidence>
<comment type="caution">
    <text evidence="2">The sequence shown here is derived from an EMBL/GenBank/DDBJ whole genome shotgun (WGS) entry which is preliminary data.</text>
</comment>
<dbReference type="SUPFAM" id="SSF69572">
    <property type="entry name" value="Activating enzymes of the ubiquitin-like proteins"/>
    <property type="match status" value="1"/>
</dbReference>
<reference evidence="2 3" key="1">
    <citation type="submission" date="2016-02" db="EMBL/GenBank/DDBJ databases">
        <authorList>
            <person name="Wen L."/>
            <person name="He K."/>
            <person name="Yang H."/>
        </authorList>
    </citation>
    <scope>NUCLEOTIDE SEQUENCE [LARGE SCALE GENOMIC DNA]</scope>
    <source>
        <strain evidence="2">ShG14-8</strain>
    </source>
</reference>
<dbReference type="Pfam" id="PF14459">
    <property type="entry name" value="Prok-E2_C"/>
    <property type="match status" value="1"/>
</dbReference>
<feature type="domain" description="THIF-type NAD/FAD binding fold" evidence="1">
    <location>
        <begin position="196"/>
        <end position="311"/>
    </location>
</feature>
<dbReference type="AlphaFoldDB" id="A0A139BPG1"/>
<evidence type="ECO:0000313" key="3">
    <source>
        <dbReference type="Proteomes" id="UP000070578"/>
    </source>
</evidence>
<accession>A0A139BPG1</accession>
<evidence type="ECO:0000313" key="2">
    <source>
        <dbReference type="EMBL" id="KXS30896.1"/>
    </source>
</evidence>
<name>A0A139BPG1_9PROT</name>
<dbReference type="InterPro" id="IPR032864">
    <property type="entry name" value="Prok-E2_C"/>
</dbReference>
<organism evidence="2 3">
    <name type="scientific">Candidatus Gallionella acididurans</name>
    <dbReference type="NCBI Taxonomy" id="1796491"/>
    <lineage>
        <taxon>Bacteria</taxon>
        <taxon>Pseudomonadati</taxon>
        <taxon>Pseudomonadota</taxon>
        <taxon>Betaproteobacteria</taxon>
        <taxon>Nitrosomonadales</taxon>
        <taxon>Gallionellaceae</taxon>
        <taxon>Gallionella</taxon>
    </lineage>
</organism>
<dbReference type="GO" id="GO:0008641">
    <property type="term" value="F:ubiquitin-like modifier activating enzyme activity"/>
    <property type="evidence" value="ECO:0007669"/>
    <property type="project" value="InterPro"/>
</dbReference>
<dbReference type="InterPro" id="IPR000594">
    <property type="entry name" value="ThiF_NAD_FAD-bd"/>
</dbReference>
<gene>
    <name evidence="2" type="ORF">AWT59_2983</name>
</gene>
<sequence>MARADYFDRAVQAASHVLNDFDQQTFLEKVDAHCVALAFDSHALTLEGMSALDLAIRLIARFYPKIAIVPLDHECEDAAMTLQAIAKFINPKIAITSRFGGATDVIVVGETVPADTGDAFKYFIGSDGWIARFSRSNPVGSGKSDNALGAGVAACLGASNIFRRIFSDAELDNDLAFSLLDMDITAKTPRNPKLEKVDIGDTYLVGAGAIGHGFLWAMFGYANMAGNLTVIDHDSIDLFNIQRYALTGRQSEGSKKVELAADFLSGRKELHVTKFFGTWEDFVSSLTEGDWSFERVVSALDSAKDRIELQAALPKWIVNGWTGDTDVGISHHNFIKYACLACLYMPSGVVKSEDVLIMEALKLPAYMTMNVRSRLDCGTPSERGFLEIIAQQNGIEVAKLLPFEGQPLREFYTKAVCSGAVMELATGQKSVTRAEVPMPFQSTLAGILEAVVLIAHAAGESTILGFTRINLMKPFAGTRPGTSWNQAKHPHCFCKDEDYKQAYNEKYI</sequence>
<dbReference type="Pfam" id="PF00899">
    <property type="entry name" value="ThiF"/>
    <property type="match status" value="1"/>
</dbReference>
<reference evidence="2 3" key="2">
    <citation type="submission" date="2016-03" db="EMBL/GenBank/DDBJ databases">
        <title>New uncultured bacterium of the family Gallionellaceae from acid mine drainage: description and reconstruction of genome based on metagenomic analysis of microbial community.</title>
        <authorList>
            <person name="Kadnikov V."/>
            <person name="Ivasenko D."/>
            <person name="Beletsky A."/>
            <person name="Mardanov A."/>
            <person name="Danilova E."/>
            <person name="Pimenov N."/>
            <person name="Karnachuk O."/>
            <person name="Ravin N."/>
        </authorList>
    </citation>
    <scope>NUCLEOTIDE SEQUENCE [LARGE SCALE GENOMIC DNA]</scope>
    <source>
        <strain evidence="2">ShG14-8</strain>
    </source>
</reference>
<protein>
    <submittedName>
        <fullName evidence="2">Uncharacterized protein y4jF</fullName>
    </submittedName>
</protein>
<dbReference type="Gene3D" id="3.40.50.720">
    <property type="entry name" value="NAD(P)-binding Rossmann-like Domain"/>
    <property type="match status" value="1"/>
</dbReference>
<dbReference type="InterPro" id="IPR035985">
    <property type="entry name" value="Ubiquitin-activating_enz"/>
</dbReference>